<feature type="compositionally biased region" description="Polar residues" evidence="1">
    <location>
        <begin position="36"/>
        <end position="59"/>
    </location>
</feature>
<evidence type="ECO:0000256" key="1">
    <source>
        <dbReference type="SAM" id="MobiDB-lite"/>
    </source>
</evidence>
<keyword evidence="2" id="KW-0472">Membrane</keyword>
<evidence type="ECO:0000313" key="4">
    <source>
        <dbReference type="Proteomes" id="UP001345963"/>
    </source>
</evidence>
<dbReference type="PANTHER" id="PTHR15381:SF3">
    <property type="entry name" value="MUCIN-3B-LIKE"/>
    <property type="match status" value="1"/>
</dbReference>
<keyword evidence="2" id="KW-1133">Transmembrane helix</keyword>
<feature type="region of interest" description="Disordered" evidence="1">
    <location>
        <begin position="1"/>
        <end position="59"/>
    </location>
</feature>
<name>A0ABU7ADT3_9TELE</name>
<feature type="compositionally biased region" description="Low complexity" evidence="1">
    <location>
        <begin position="16"/>
        <end position="35"/>
    </location>
</feature>
<keyword evidence="4" id="KW-1185">Reference proteome</keyword>
<accession>A0ABU7ADT3</accession>
<proteinExistence type="predicted"/>
<dbReference type="PANTHER" id="PTHR15381">
    <property type="entry name" value="CHONDROITIN SULFATE PROTEOGLYCAN 5 -RELATED"/>
    <property type="match status" value="1"/>
</dbReference>
<gene>
    <name evidence="3" type="ORF">ATANTOWER_000849</name>
</gene>
<evidence type="ECO:0000313" key="3">
    <source>
        <dbReference type="EMBL" id="MED6235828.1"/>
    </source>
</evidence>
<organism evidence="3 4">
    <name type="scientific">Ataeniobius toweri</name>
    <dbReference type="NCBI Taxonomy" id="208326"/>
    <lineage>
        <taxon>Eukaryota</taxon>
        <taxon>Metazoa</taxon>
        <taxon>Chordata</taxon>
        <taxon>Craniata</taxon>
        <taxon>Vertebrata</taxon>
        <taxon>Euteleostomi</taxon>
        <taxon>Actinopterygii</taxon>
        <taxon>Neopterygii</taxon>
        <taxon>Teleostei</taxon>
        <taxon>Neoteleostei</taxon>
        <taxon>Acanthomorphata</taxon>
        <taxon>Ovalentaria</taxon>
        <taxon>Atherinomorphae</taxon>
        <taxon>Cyprinodontiformes</taxon>
        <taxon>Goodeidae</taxon>
        <taxon>Ataeniobius</taxon>
    </lineage>
</organism>
<evidence type="ECO:0000256" key="2">
    <source>
        <dbReference type="SAM" id="Phobius"/>
    </source>
</evidence>
<protein>
    <submittedName>
        <fullName evidence="3">Uncharacterized protein</fullName>
    </submittedName>
</protein>
<dbReference type="Proteomes" id="UP001345963">
    <property type="component" value="Unassembled WGS sequence"/>
</dbReference>
<keyword evidence="2" id="KW-0812">Transmembrane</keyword>
<feature type="compositionally biased region" description="Basic and acidic residues" evidence="1">
    <location>
        <begin position="1"/>
        <end position="15"/>
    </location>
</feature>
<dbReference type="EMBL" id="JAHUTI010010918">
    <property type="protein sequence ID" value="MED6235828.1"/>
    <property type="molecule type" value="Genomic_DNA"/>
</dbReference>
<sequence>MDHSESTFSTKDKESSQTSLSSSPLLTTELTQTSPAHTTVSSISSMTSLHPSNSPGTSKVTITSTDSFFTSMETLTSSDPKLTQSAITTNHTTTPTFTDNIQPTISTVTQLPVSGLATTKSNEIVTNSPETTFLTTTYPTSGASVHTISEATSIFYPSTTTKVQTQASATITSIVTTDVLKPTSPISLPSNPTSTIDATVPHKTTPLTATTYGKTAEQSSLSPETSQSIPSASTAVVTSKVYSRNTARTVSEPTSPAEPFSNTAASVSTLSTTPHCSNCQCNGGTCFFNVTLDTCQCQCQDFVFGNVCSFGQNDLTPQIALPTRNASITLEIFIDFQDAFKTLGSPESLAFIKKLQPQLEALCKKADPEAYKAVEVVKLTNGSIVSESVVQYNYLNNETQIQFLNNQLDRVLTDILNDTRNLVNISQIFRSNVSFNRLTLQPPLITSIADLKPLVNCSQFANYTAEISDGVWRCAGPCKTNPDYCHQHGDCLNDIYKGPVCSCYQNSLEQYHGPRCEFVNRGPGFYGALFGSLAVVLLIIIIITIFVVRRRHKRRWKINQIDTLPFEEDFFDFSNRRNRNFGFQGTYNPKRF</sequence>
<feature type="transmembrane region" description="Helical" evidence="2">
    <location>
        <begin position="525"/>
        <end position="548"/>
    </location>
</feature>
<reference evidence="3 4" key="1">
    <citation type="submission" date="2021-07" db="EMBL/GenBank/DDBJ databases">
        <authorList>
            <person name="Palmer J.M."/>
        </authorList>
    </citation>
    <scope>NUCLEOTIDE SEQUENCE [LARGE SCALE GENOMIC DNA]</scope>
    <source>
        <strain evidence="3 4">AT_MEX2019</strain>
        <tissue evidence="3">Muscle</tissue>
    </source>
</reference>
<comment type="caution">
    <text evidence="3">The sequence shown here is derived from an EMBL/GenBank/DDBJ whole genome shotgun (WGS) entry which is preliminary data.</text>
</comment>